<comment type="caution">
    <text evidence="1">The sequence shown here is derived from an EMBL/GenBank/DDBJ whole genome shotgun (WGS) entry which is preliminary data.</text>
</comment>
<name>A0A506Y8Q6_9MICO</name>
<keyword evidence="2" id="KW-1185">Reference proteome</keyword>
<dbReference type="OrthoDB" id="833207at2"/>
<dbReference type="AlphaFoldDB" id="A0A506Y8Q6"/>
<dbReference type="PANTHER" id="PTHR10668:SF105">
    <property type="entry name" value="DEHYDROGENASE-RELATED"/>
    <property type="match status" value="1"/>
</dbReference>
<sequence length="490" mass="50337">MIDATVVGAGPNGLAAAVTLAAAGLEVQLIERADRVGGGMSSAELTLPGFVHDVCSAVHPGALASPFFRAWGLEQRVPLAIPDVSYAHPLDGRDAALAYLDLDRTVDELGADGPGWRRFVGPLVEHFAGVQTLTGGPLLRWPSDPTAATLFGIRSLRLAAFGGVDAQGRGATPGRLGFATEAGAALSAGTAAHTVARLNTLGAAGAGLLLAAFGHTVGYPVPIGGSQAIADALAADFTGRGGTIRLGEHVASPSDVEPSRVTILDTSPEFLASYVGEKLPAGYRRALGRYRRGDGVAKVDFATSAPIPWSDARVGAAPTVHLGGTRAEIGAAEAEVAAGRIPSNPYVLLTQPTVIDPSRAPEGQHTVWAYTHVPAGSDADLTETITAQIERFAPGFRDTILASAHRSAAQLAVENPNDPGGEMMGGAVTVPQLIARPVLSRAPWRTPVAGLYLGSAATPPGPSTHGMNGWYAAATALRDHFGIRTAPFSR</sequence>
<gene>
    <name evidence="1" type="ORF">FJ657_02515</name>
</gene>
<dbReference type="SUPFAM" id="SSF51905">
    <property type="entry name" value="FAD/NAD(P)-binding domain"/>
    <property type="match status" value="1"/>
</dbReference>
<dbReference type="Gene3D" id="3.50.50.60">
    <property type="entry name" value="FAD/NAD(P)-binding domain"/>
    <property type="match status" value="1"/>
</dbReference>
<dbReference type="Proteomes" id="UP000316252">
    <property type="component" value="Unassembled WGS sequence"/>
</dbReference>
<dbReference type="InterPro" id="IPR036188">
    <property type="entry name" value="FAD/NAD-bd_sf"/>
</dbReference>
<dbReference type="EMBL" id="VHQG01000001">
    <property type="protein sequence ID" value="TPW77567.1"/>
    <property type="molecule type" value="Genomic_DNA"/>
</dbReference>
<protein>
    <submittedName>
        <fullName evidence="1">NAD(P)/FAD-dependent oxidoreductase</fullName>
    </submittedName>
</protein>
<organism evidence="1 2">
    <name type="scientific">Schumannella soli</name>
    <dbReference type="NCBI Taxonomy" id="2590779"/>
    <lineage>
        <taxon>Bacteria</taxon>
        <taxon>Bacillati</taxon>
        <taxon>Actinomycetota</taxon>
        <taxon>Actinomycetes</taxon>
        <taxon>Micrococcales</taxon>
        <taxon>Microbacteriaceae</taxon>
        <taxon>Schumannella</taxon>
    </lineage>
</organism>
<proteinExistence type="predicted"/>
<evidence type="ECO:0000313" key="1">
    <source>
        <dbReference type="EMBL" id="TPW77567.1"/>
    </source>
</evidence>
<evidence type="ECO:0000313" key="2">
    <source>
        <dbReference type="Proteomes" id="UP000316252"/>
    </source>
</evidence>
<accession>A0A506Y8Q6</accession>
<reference evidence="1 2" key="1">
    <citation type="submission" date="2019-06" db="EMBL/GenBank/DDBJ databases">
        <authorList>
            <person name="Li F."/>
        </authorList>
    </citation>
    <scope>NUCLEOTIDE SEQUENCE [LARGE SCALE GENOMIC DNA]</scope>
    <source>
        <strain evidence="1 2">10F1D-1</strain>
    </source>
</reference>
<dbReference type="Pfam" id="PF13450">
    <property type="entry name" value="NAD_binding_8"/>
    <property type="match status" value="1"/>
</dbReference>
<dbReference type="PRINTS" id="PR00411">
    <property type="entry name" value="PNDRDTASEI"/>
</dbReference>
<dbReference type="RefSeq" id="WP_141162095.1">
    <property type="nucleotide sequence ID" value="NZ_VHQG01000001.1"/>
</dbReference>
<dbReference type="PANTHER" id="PTHR10668">
    <property type="entry name" value="PHYTOENE DEHYDROGENASE"/>
    <property type="match status" value="1"/>
</dbReference>